<dbReference type="InterPro" id="IPR016047">
    <property type="entry name" value="M23ase_b-sheet_dom"/>
</dbReference>
<keyword evidence="1" id="KW-0812">Transmembrane</keyword>
<sequence>MTTLAILELFIIQLILPTVFIISLWKGNFPSKLNWLTLVVFTVLFTTWQFFSSSWDWFSYYLRFIMMFFLLLSTYSSWKKVHSLPFRIKFNRSQKMSLSFNVLLLLVFGAYNILTFSGFTTKDDAVELDFPLKNGTYYVGQGGNHVLINYHNAYASQQYAIDVVKLNKFGIRAAGIYPEELDNFFIYGEQLYSPCTGIVLKVRNDLPDLTPPDADSENAEGNFLNLLCEDEDVNVYIAHMQKGTVVAKEGERIQKGQPIGLVGNSGNTSEPHLHIHAEKNGVGVPIHFNGRFLVRNSLVW</sequence>
<organism evidence="3 4">
    <name type="scientific">Psychrobacillus psychrodurans</name>
    <dbReference type="NCBI Taxonomy" id="126157"/>
    <lineage>
        <taxon>Bacteria</taxon>
        <taxon>Bacillati</taxon>
        <taxon>Bacillota</taxon>
        <taxon>Bacilli</taxon>
        <taxon>Bacillales</taxon>
        <taxon>Bacillaceae</taxon>
        <taxon>Psychrobacillus</taxon>
    </lineage>
</organism>
<dbReference type="SUPFAM" id="SSF51261">
    <property type="entry name" value="Duplicated hybrid motif"/>
    <property type="match status" value="1"/>
</dbReference>
<evidence type="ECO:0000259" key="2">
    <source>
        <dbReference type="Pfam" id="PF01551"/>
    </source>
</evidence>
<evidence type="ECO:0000256" key="1">
    <source>
        <dbReference type="SAM" id="Phobius"/>
    </source>
</evidence>
<dbReference type="InterPro" id="IPR011055">
    <property type="entry name" value="Dup_hybrid_motif"/>
</dbReference>
<gene>
    <name evidence="3" type="ORF">M9R61_15250</name>
</gene>
<evidence type="ECO:0000313" key="3">
    <source>
        <dbReference type="EMBL" id="MCZ8534659.1"/>
    </source>
</evidence>
<dbReference type="EMBL" id="JAMKBI010000012">
    <property type="protein sequence ID" value="MCZ8534659.1"/>
    <property type="molecule type" value="Genomic_DNA"/>
</dbReference>
<feature type="transmembrane region" description="Helical" evidence="1">
    <location>
        <begin position="6"/>
        <end position="26"/>
    </location>
</feature>
<dbReference type="PANTHER" id="PTHR21666">
    <property type="entry name" value="PEPTIDASE-RELATED"/>
    <property type="match status" value="1"/>
</dbReference>
<feature type="domain" description="M23ase beta-sheet core" evidence="2">
    <location>
        <begin position="188"/>
        <end position="282"/>
    </location>
</feature>
<reference evidence="3" key="1">
    <citation type="submission" date="2022-05" db="EMBL/GenBank/DDBJ databases">
        <authorList>
            <person name="Colautti A."/>
            <person name="Iacumin L."/>
        </authorList>
    </citation>
    <scope>NUCLEOTIDE SEQUENCE</scope>
    <source>
        <strain evidence="3">DSM 30747</strain>
    </source>
</reference>
<name>A0A9X3RAH8_9BACI</name>
<protein>
    <submittedName>
        <fullName evidence="3">M23 family metallopeptidase</fullName>
    </submittedName>
</protein>
<accession>A0A9X3RAH8</accession>
<keyword evidence="1" id="KW-0472">Membrane</keyword>
<feature type="transmembrane region" description="Helical" evidence="1">
    <location>
        <begin position="33"/>
        <end position="51"/>
    </location>
</feature>
<dbReference type="Pfam" id="PF01551">
    <property type="entry name" value="Peptidase_M23"/>
    <property type="match status" value="1"/>
</dbReference>
<dbReference type="Gene3D" id="2.70.70.10">
    <property type="entry name" value="Glucose Permease (Domain IIA)"/>
    <property type="match status" value="1"/>
</dbReference>
<proteinExistence type="predicted"/>
<evidence type="ECO:0000313" key="4">
    <source>
        <dbReference type="Proteomes" id="UP001152172"/>
    </source>
</evidence>
<dbReference type="AlphaFoldDB" id="A0A9X3RAH8"/>
<dbReference type="GO" id="GO:0004222">
    <property type="term" value="F:metalloendopeptidase activity"/>
    <property type="evidence" value="ECO:0007669"/>
    <property type="project" value="TreeGrafter"/>
</dbReference>
<comment type="caution">
    <text evidence="3">The sequence shown here is derived from an EMBL/GenBank/DDBJ whole genome shotgun (WGS) entry which is preliminary data.</text>
</comment>
<feature type="transmembrane region" description="Helical" evidence="1">
    <location>
        <begin position="98"/>
        <end position="119"/>
    </location>
</feature>
<dbReference type="PANTHER" id="PTHR21666:SF285">
    <property type="entry name" value="M23 FAMILY METALLOPEPTIDASE"/>
    <property type="match status" value="1"/>
</dbReference>
<dbReference type="Proteomes" id="UP001152172">
    <property type="component" value="Unassembled WGS sequence"/>
</dbReference>
<dbReference type="RefSeq" id="WP_090569997.1">
    <property type="nucleotide sequence ID" value="NZ_JAMKBI010000012.1"/>
</dbReference>
<feature type="transmembrane region" description="Helical" evidence="1">
    <location>
        <begin position="57"/>
        <end position="78"/>
    </location>
</feature>
<keyword evidence="4" id="KW-1185">Reference proteome</keyword>
<dbReference type="InterPro" id="IPR050570">
    <property type="entry name" value="Cell_wall_metabolism_enzyme"/>
</dbReference>
<dbReference type="CDD" id="cd12797">
    <property type="entry name" value="M23_peptidase"/>
    <property type="match status" value="1"/>
</dbReference>
<keyword evidence="1" id="KW-1133">Transmembrane helix</keyword>